<sequence length="305" mass="33087">MYDFVIIGGGPAGVAAGVYAARKKIKSALITDGFGGQSLVSADIQNWIGTKSVSGFDFSKMLEDHLRAQEGIEIFYPDLVERVDKADGNFQISTREGKILEAKTILVATGSRRRKLNVPGEKEFDGKGVAYCSICDAPIFKNKVTAVVGGGNAGLEAVRDLLAYSPKIYLLQRGQALKGDPLTQEMIAKEAKVTVFLNAITTEIIGDKFVTGLRYKDVKTGEEKELKVDGVFVEIGSVPNTEFLGGLVEKNEWGEIIIDHKTQRASQEGIWAAGDATDVLYKQNNISAGDAVKAVLNIYDYLNKQ</sequence>
<dbReference type="EMBL" id="MHJJ01000002">
    <property type="protein sequence ID" value="OGY66340.1"/>
    <property type="molecule type" value="Genomic_DNA"/>
</dbReference>
<dbReference type="InterPro" id="IPR008255">
    <property type="entry name" value="Pyr_nucl-diS_OxRdtase_2_AS"/>
</dbReference>
<name>A0A1G1ZRF7_9BACT</name>
<gene>
    <name evidence="7" type="ORF">A3A16_00315</name>
</gene>
<evidence type="ECO:0000256" key="1">
    <source>
        <dbReference type="ARBA" id="ARBA00022630"/>
    </source>
</evidence>
<feature type="domain" description="FAD/NAD(P)-binding" evidence="6">
    <location>
        <begin position="2"/>
        <end position="280"/>
    </location>
</feature>
<evidence type="ECO:0000313" key="8">
    <source>
        <dbReference type="Proteomes" id="UP000177942"/>
    </source>
</evidence>
<keyword evidence="5" id="KW-0676">Redox-active center</keyword>
<keyword evidence="2" id="KW-0274">FAD</keyword>
<dbReference type="Proteomes" id="UP000177942">
    <property type="component" value="Unassembled WGS sequence"/>
</dbReference>
<keyword evidence="4" id="KW-1015">Disulfide bond</keyword>
<evidence type="ECO:0000256" key="4">
    <source>
        <dbReference type="ARBA" id="ARBA00023157"/>
    </source>
</evidence>
<dbReference type="InterPro" id="IPR036188">
    <property type="entry name" value="FAD/NAD-bd_sf"/>
</dbReference>
<accession>A0A1G1ZRF7</accession>
<dbReference type="PROSITE" id="PS00573">
    <property type="entry name" value="PYRIDINE_REDOX_2"/>
    <property type="match status" value="1"/>
</dbReference>
<keyword evidence="3" id="KW-0560">Oxidoreductase</keyword>
<proteinExistence type="predicted"/>
<evidence type="ECO:0000313" key="7">
    <source>
        <dbReference type="EMBL" id="OGY66340.1"/>
    </source>
</evidence>
<dbReference type="PRINTS" id="PR00368">
    <property type="entry name" value="FADPNR"/>
</dbReference>
<evidence type="ECO:0000256" key="3">
    <source>
        <dbReference type="ARBA" id="ARBA00023002"/>
    </source>
</evidence>
<dbReference type="GO" id="GO:0016668">
    <property type="term" value="F:oxidoreductase activity, acting on a sulfur group of donors, NAD(P) as acceptor"/>
    <property type="evidence" value="ECO:0007669"/>
    <property type="project" value="UniProtKB-ARBA"/>
</dbReference>
<keyword evidence="1" id="KW-0285">Flavoprotein</keyword>
<dbReference type="PRINTS" id="PR00469">
    <property type="entry name" value="PNDRDTASEII"/>
</dbReference>
<dbReference type="InterPro" id="IPR050097">
    <property type="entry name" value="Ferredoxin-NADP_redctase_2"/>
</dbReference>
<evidence type="ECO:0000259" key="6">
    <source>
        <dbReference type="Pfam" id="PF07992"/>
    </source>
</evidence>
<organism evidence="7 8">
    <name type="scientific">Candidatus Harrisonbacteria bacterium RIFCSPLOWO2_01_FULL_44_18</name>
    <dbReference type="NCBI Taxonomy" id="1798407"/>
    <lineage>
        <taxon>Bacteria</taxon>
        <taxon>Candidatus Harrisoniibacteriota</taxon>
    </lineage>
</organism>
<dbReference type="AlphaFoldDB" id="A0A1G1ZRF7"/>
<evidence type="ECO:0000256" key="5">
    <source>
        <dbReference type="ARBA" id="ARBA00023284"/>
    </source>
</evidence>
<dbReference type="SUPFAM" id="SSF51905">
    <property type="entry name" value="FAD/NAD(P)-binding domain"/>
    <property type="match status" value="1"/>
</dbReference>
<dbReference type="Gene3D" id="3.50.50.60">
    <property type="entry name" value="FAD/NAD(P)-binding domain"/>
    <property type="match status" value="2"/>
</dbReference>
<evidence type="ECO:0000256" key="2">
    <source>
        <dbReference type="ARBA" id="ARBA00022827"/>
    </source>
</evidence>
<reference evidence="7 8" key="1">
    <citation type="journal article" date="2016" name="Nat. Commun.">
        <title>Thousands of microbial genomes shed light on interconnected biogeochemical processes in an aquifer system.</title>
        <authorList>
            <person name="Anantharaman K."/>
            <person name="Brown C.T."/>
            <person name="Hug L.A."/>
            <person name="Sharon I."/>
            <person name="Castelle C.J."/>
            <person name="Probst A.J."/>
            <person name="Thomas B.C."/>
            <person name="Singh A."/>
            <person name="Wilkins M.J."/>
            <person name="Karaoz U."/>
            <person name="Brodie E.L."/>
            <person name="Williams K.H."/>
            <person name="Hubbard S.S."/>
            <person name="Banfield J.F."/>
        </authorList>
    </citation>
    <scope>NUCLEOTIDE SEQUENCE [LARGE SCALE GENOMIC DNA]</scope>
</reference>
<comment type="caution">
    <text evidence="7">The sequence shown here is derived from an EMBL/GenBank/DDBJ whole genome shotgun (WGS) entry which is preliminary data.</text>
</comment>
<dbReference type="STRING" id="1798407.A3A16_00315"/>
<dbReference type="InterPro" id="IPR023753">
    <property type="entry name" value="FAD/NAD-binding_dom"/>
</dbReference>
<dbReference type="PANTHER" id="PTHR48105">
    <property type="entry name" value="THIOREDOXIN REDUCTASE 1-RELATED-RELATED"/>
    <property type="match status" value="1"/>
</dbReference>
<protein>
    <recommendedName>
        <fullName evidence="6">FAD/NAD(P)-binding domain-containing protein</fullName>
    </recommendedName>
</protein>
<dbReference type="Pfam" id="PF07992">
    <property type="entry name" value="Pyr_redox_2"/>
    <property type="match status" value="1"/>
</dbReference>